<gene>
    <name evidence="1" type="ORF">I4F81_001181</name>
</gene>
<accession>A0ACC3BKV8</accession>
<reference evidence="1" key="1">
    <citation type="submission" date="2019-11" db="EMBL/GenBank/DDBJ databases">
        <title>Nori genome reveals adaptations in red seaweeds to the harsh intertidal environment.</title>
        <authorList>
            <person name="Wang D."/>
            <person name="Mao Y."/>
        </authorList>
    </citation>
    <scope>NUCLEOTIDE SEQUENCE</scope>
    <source>
        <tissue evidence="1">Gametophyte</tissue>
    </source>
</reference>
<evidence type="ECO:0000313" key="1">
    <source>
        <dbReference type="EMBL" id="KAK1858580.1"/>
    </source>
</evidence>
<protein>
    <submittedName>
        <fullName evidence="1">Uncharacterized protein</fullName>
    </submittedName>
</protein>
<name>A0ACC3BKV8_PYRYE</name>
<comment type="caution">
    <text evidence="1">The sequence shown here is derived from an EMBL/GenBank/DDBJ whole genome shotgun (WGS) entry which is preliminary data.</text>
</comment>
<evidence type="ECO:0000313" key="2">
    <source>
        <dbReference type="Proteomes" id="UP000798662"/>
    </source>
</evidence>
<sequence length="128" mass="14489">MDDDPVDTKPTIEEACKPGCSQRWAGYEACIKRVAASGDEEAHCTGQYLDFWKCVDACVRWDPPRYPLDIPPIGLCSAACVLRAASHDNDAFSTTFRPRVEETLLLLMSTRRVLPTRLFRLRHPSLFM</sequence>
<dbReference type="Proteomes" id="UP000798662">
    <property type="component" value="Chromosome 1"/>
</dbReference>
<proteinExistence type="predicted"/>
<organism evidence="1 2">
    <name type="scientific">Pyropia yezoensis</name>
    <name type="common">Susabi-nori</name>
    <name type="synonym">Porphyra yezoensis</name>
    <dbReference type="NCBI Taxonomy" id="2788"/>
    <lineage>
        <taxon>Eukaryota</taxon>
        <taxon>Rhodophyta</taxon>
        <taxon>Bangiophyceae</taxon>
        <taxon>Bangiales</taxon>
        <taxon>Bangiaceae</taxon>
        <taxon>Pyropia</taxon>
    </lineage>
</organism>
<keyword evidence="2" id="KW-1185">Reference proteome</keyword>
<dbReference type="EMBL" id="CM020618">
    <property type="protein sequence ID" value="KAK1858580.1"/>
    <property type="molecule type" value="Genomic_DNA"/>
</dbReference>